<dbReference type="InterPro" id="IPR006300">
    <property type="entry name" value="FlgB"/>
</dbReference>
<dbReference type="PROSITE" id="PS00588">
    <property type="entry name" value="FLAGELLA_BB_ROD"/>
    <property type="match status" value="1"/>
</dbReference>
<dbReference type="RefSeq" id="WP_013045724.1">
    <property type="nucleotide sequence ID" value="NC_014010.1"/>
</dbReference>
<dbReference type="Proteomes" id="UP000007460">
    <property type="component" value="Chromosome"/>
</dbReference>
<dbReference type="Pfam" id="PF00460">
    <property type="entry name" value="Flg_bb_rod"/>
    <property type="match status" value="1"/>
</dbReference>
<dbReference type="HOGENOM" id="CLU_125463_1_0_5"/>
<comment type="subcellular location">
    <subcellularLocation>
        <location evidence="1 7">Bacterial flagellum basal body</location>
    </subcellularLocation>
</comment>
<dbReference type="EMBL" id="CP001751">
    <property type="protein sequence ID" value="ADE39095.1"/>
    <property type="molecule type" value="Genomic_DNA"/>
</dbReference>
<comment type="subunit">
    <text evidence="6">The basal body constitutes a major portion of the flagellar organelle and consists of a number of rings mounted on a central rod. In Gram-negative bacteria, at least four rings, L, P, S and M are present, whereas Gram-positive bacteria lack the L and P rings. The rod consists of about 26 subunits of FlgG in the distal portion, and FlgB, FlgC and FlgF build up the proximal portion of the rod with about 6 subunits each. Rod assembly occurs by export via the flagellum-specific pathway of its constituent proteins and by their incorporation into the rod structure in the probable order of FlgB, FlgC, FlgF and FlgG. Another protein, FliE, also assembles onto the stable rod structure.</text>
</comment>
<dbReference type="GO" id="GO:0016740">
    <property type="term" value="F:transferase activity"/>
    <property type="evidence" value="ECO:0007669"/>
    <property type="project" value="UniProtKB-KW"/>
</dbReference>
<evidence type="ECO:0000256" key="6">
    <source>
        <dbReference type="ARBA" id="ARBA00026072"/>
    </source>
</evidence>
<dbReference type="KEGG" id="apb:SAR116_0852"/>
<keyword evidence="10" id="KW-1185">Reference proteome</keyword>
<accession>D5BS48</accession>
<keyword evidence="9" id="KW-0282">Flagellum</keyword>
<dbReference type="AlphaFoldDB" id="D5BS48"/>
<evidence type="ECO:0000256" key="4">
    <source>
        <dbReference type="ARBA" id="ARBA00023143"/>
    </source>
</evidence>
<evidence type="ECO:0000256" key="5">
    <source>
        <dbReference type="ARBA" id="ARBA00024934"/>
    </source>
</evidence>
<keyword evidence="9" id="KW-0808">Transferase</keyword>
<feature type="domain" description="Flagellar basal body rod protein N-terminal" evidence="8">
    <location>
        <begin position="8"/>
        <end position="38"/>
    </location>
</feature>
<keyword evidence="4 7" id="KW-0975">Bacterial flagellum</keyword>
<sequence length="128" mass="14233">MKGIGDYLQVHSAALSLRSKRNDILASNIANAATPNFKARDINFEDEISRVAGYGTMDGSDARHIRTAVNGRPDQVLYRQPLNPSLDGNTVELNVEQMEFSENVMRYQTSLTFLNNRITGLMSAIRGE</sequence>
<dbReference type="OrthoDB" id="9788334at2"/>
<comment type="function">
    <text evidence="5 7">Structural component of flagellum, the bacterial motility apparatus. Part of the rod structure of flagellar basal body.</text>
</comment>
<dbReference type="NCBIfam" id="TIGR01396">
    <property type="entry name" value="FlgB"/>
    <property type="match status" value="1"/>
</dbReference>
<keyword evidence="9" id="KW-0969">Cilium</keyword>
<evidence type="ECO:0000259" key="8">
    <source>
        <dbReference type="Pfam" id="PF00460"/>
    </source>
</evidence>
<organism evidence="9 10">
    <name type="scientific">Puniceispirillum marinum (strain IMCC1322)</name>
    <dbReference type="NCBI Taxonomy" id="488538"/>
    <lineage>
        <taxon>Bacteria</taxon>
        <taxon>Pseudomonadati</taxon>
        <taxon>Pseudomonadota</taxon>
        <taxon>Alphaproteobacteria</taxon>
        <taxon>Candidatus Puniceispirillales</taxon>
        <taxon>Candidatus Puniceispirillaceae</taxon>
        <taxon>Candidatus Puniceispirillum</taxon>
    </lineage>
</organism>
<reference evidence="9 10" key="1">
    <citation type="journal article" date="2010" name="J. Bacteriol.">
        <title>Complete genome sequence of "Candidatus Puniceispirillum marinum" IMCC1322, a representative of the SAR116 clade in the Alphaproteobacteria.</title>
        <authorList>
            <person name="Oh H.M."/>
            <person name="Kwon K.K."/>
            <person name="Kang I."/>
            <person name="Kang S.G."/>
            <person name="Lee J.H."/>
            <person name="Kim S.J."/>
            <person name="Cho J.C."/>
        </authorList>
    </citation>
    <scope>NUCLEOTIDE SEQUENCE [LARGE SCALE GENOMIC DNA]</scope>
    <source>
        <strain evidence="9 10">IMCC1322</strain>
    </source>
</reference>
<evidence type="ECO:0000313" key="9">
    <source>
        <dbReference type="EMBL" id="ADE39095.1"/>
    </source>
</evidence>
<dbReference type="eggNOG" id="COG1815">
    <property type="taxonomic scope" value="Bacteria"/>
</dbReference>
<dbReference type="PIRSF" id="PIRSF002889">
    <property type="entry name" value="Rod_FlgB"/>
    <property type="match status" value="1"/>
</dbReference>
<keyword evidence="9" id="KW-0966">Cell projection</keyword>
<dbReference type="GO" id="GO:0030694">
    <property type="term" value="C:bacterial-type flagellum basal body, rod"/>
    <property type="evidence" value="ECO:0007669"/>
    <property type="project" value="InterPro"/>
</dbReference>
<dbReference type="InterPro" id="IPR001444">
    <property type="entry name" value="Flag_bb_rod_N"/>
</dbReference>
<proteinExistence type="inferred from homology"/>
<dbReference type="STRING" id="488538.SAR116_0852"/>
<dbReference type="InterPro" id="IPR019776">
    <property type="entry name" value="Flagellar_basal_body_rod_CS"/>
</dbReference>
<dbReference type="GO" id="GO:0071973">
    <property type="term" value="P:bacterial-type flagellum-dependent cell motility"/>
    <property type="evidence" value="ECO:0007669"/>
    <property type="project" value="InterPro"/>
</dbReference>
<evidence type="ECO:0000256" key="3">
    <source>
        <dbReference type="ARBA" id="ARBA00014376"/>
    </source>
</evidence>
<comment type="similarity">
    <text evidence="2 7">Belongs to the flagella basal body rod proteins family.</text>
</comment>
<evidence type="ECO:0000256" key="2">
    <source>
        <dbReference type="ARBA" id="ARBA00009677"/>
    </source>
</evidence>
<gene>
    <name evidence="9" type="ordered locus">SAR116_0852</name>
</gene>
<evidence type="ECO:0000256" key="1">
    <source>
        <dbReference type="ARBA" id="ARBA00004117"/>
    </source>
</evidence>
<protein>
    <recommendedName>
        <fullName evidence="3 7">Flagellar basal body rod protein FlgB</fullName>
    </recommendedName>
</protein>
<evidence type="ECO:0000313" key="10">
    <source>
        <dbReference type="Proteomes" id="UP000007460"/>
    </source>
</evidence>
<name>D5BS48_PUNMI</name>
<evidence type="ECO:0000256" key="7">
    <source>
        <dbReference type="PIRNR" id="PIRNR002889"/>
    </source>
</evidence>